<keyword evidence="1" id="KW-1133">Transmembrane helix</keyword>
<proteinExistence type="predicted"/>
<accession>A0A5N6HCN9</accession>
<dbReference type="EMBL" id="ML734555">
    <property type="protein sequence ID" value="KAB8252292.1"/>
    <property type="molecule type" value="Genomic_DNA"/>
</dbReference>
<evidence type="ECO:0000313" key="2">
    <source>
        <dbReference type="EMBL" id="KAB8252292.1"/>
    </source>
</evidence>
<organism evidence="2">
    <name type="scientific">Aspergillus flavus</name>
    <dbReference type="NCBI Taxonomy" id="5059"/>
    <lineage>
        <taxon>Eukaryota</taxon>
        <taxon>Fungi</taxon>
        <taxon>Dikarya</taxon>
        <taxon>Ascomycota</taxon>
        <taxon>Pezizomycotina</taxon>
        <taxon>Eurotiomycetes</taxon>
        <taxon>Eurotiomycetidae</taxon>
        <taxon>Eurotiales</taxon>
        <taxon>Aspergillaceae</taxon>
        <taxon>Aspergillus</taxon>
        <taxon>Aspergillus subgen. Circumdati</taxon>
    </lineage>
</organism>
<keyword evidence="1" id="KW-0472">Membrane</keyword>
<evidence type="ECO:0000256" key="1">
    <source>
        <dbReference type="SAM" id="Phobius"/>
    </source>
</evidence>
<reference evidence="2" key="1">
    <citation type="submission" date="2019-04" db="EMBL/GenBank/DDBJ databases">
        <title>Friends and foes A comparative genomics study of 23 Aspergillus species from section Flavi.</title>
        <authorList>
            <consortium name="DOE Joint Genome Institute"/>
            <person name="Kjaerbolling I."/>
            <person name="Vesth T."/>
            <person name="Frisvad J.C."/>
            <person name="Nybo J.L."/>
            <person name="Theobald S."/>
            <person name="Kildgaard S."/>
            <person name="Isbrandt T."/>
            <person name="Kuo A."/>
            <person name="Sato A."/>
            <person name="Lyhne E.K."/>
            <person name="Kogle M.E."/>
            <person name="Wiebenga A."/>
            <person name="Kun R.S."/>
            <person name="Lubbers R.J."/>
            <person name="Makela M.R."/>
            <person name="Barry K."/>
            <person name="Chovatia M."/>
            <person name="Clum A."/>
            <person name="Daum C."/>
            <person name="Haridas S."/>
            <person name="He G."/>
            <person name="LaButti K."/>
            <person name="Lipzen A."/>
            <person name="Mondo S."/>
            <person name="Riley R."/>
            <person name="Salamov A."/>
            <person name="Simmons B.A."/>
            <person name="Magnuson J.K."/>
            <person name="Henrissat B."/>
            <person name="Mortensen U.H."/>
            <person name="Larsen T.O."/>
            <person name="Devries R.P."/>
            <person name="Grigoriev I.V."/>
            <person name="Machida M."/>
            <person name="Baker S.E."/>
            <person name="Andersen M.R."/>
        </authorList>
    </citation>
    <scope>NUCLEOTIDE SEQUENCE [LARGE SCALE GENOMIC DNA]</scope>
    <source>
        <strain evidence="2">CBS 121.62</strain>
    </source>
</reference>
<name>A0A5N6HCN9_ASPFL</name>
<protein>
    <submittedName>
        <fullName evidence="2">Uncharacterized protein</fullName>
    </submittedName>
</protein>
<sequence>MNPPMFEQKSSQDALTTASLPTIFIIYLIHSAAIVSHTLVFKFQSKSPEVIQDIHRSEDRYAPLVGWFGGKLRWYCVAGS</sequence>
<feature type="transmembrane region" description="Helical" evidence="1">
    <location>
        <begin position="20"/>
        <end position="41"/>
    </location>
</feature>
<dbReference type="Proteomes" id="UP000325434">
    <property type="component" value="Unassembled WGS sequence"/>
</dbReference>
<keyword evidence="1" id="KW-0812">Transmembrane</keyword>
<gene>
    <name evidence="2" type="ORF">BDV35DRAFT_335928</name>
</gene>
<dbReference type="AlphaFoldDB" id="A0A5N6HCN9"/>